<feature type="domain" description="CinA C-terminal" evidence="1">
    <location>
        <begin position="7"/>
        <end position="151"/>
    </location>
</feature>
<dbReference type="Pfam" id="PF02464">
    <property type="entry name" value="CinA"/>
    <property type="match status" value="1"/>
</dbReference>
<gene>
    <name evidence="2" type="ORF">UFOPK3775_00322</name>
</gene>
<accession>A0A6J5YQZ4</accession>
<dbReference type="Gene3D" id="3.90.950.20">
    <property type="entry name" value="CinA-like"/>
    <property type="match status" value="1"/>
</dbReference>
<dbReference type="NCBIfam" id="TIGR00199">
    <property type="entry name" value="PncC_domain"/>
    <property type="match status" value="1"/>
</dbReference>
<dbReference type="InterPro" id="IPR036653">
    <property type="entry name" value="CinA-like_C"/>
</dbReference>
<organism evidence="2">
    <name type="scientific">freshwater metagenome</name>
    <dbReference type="NCBI Taxonomy" id="449393"/>
    <lineage>
        <taxon>unclassified sequences</taxon>
        <taxon>metagenomes</taxon>
        <taxon>ecological metagenomes</taxon>
    </lineage>
</organism>
<sequence length="159" mass="16423">MSSLHHATLVIAHLIEHGESLCVAESITAGGLGHAITFAPGASEVFRGGVIAYSNEVKENFLNVPPSLIAEYGVVSEEVAVAMAAGAREKFDTTWAISTTGVAGPGSHEGVAEGTVWIAIAGPTHHTLHLQLDSGREAIRTGAISSAIGSFSRILIARN</sequence>
<dbReference type="SUPFAM" id="SSF142433">
    <property type="entry name" value="CinA-like"/>
    <property type="match status" value="1"/>
</dbReference>
<dbReference type="InterPro" id="IPR008136">
    <property type="entry name" value="CinA_C"/>
</dbReference>
<reference evidence="2" key="1">
    <citation type="submission" date="2020-05" db="EMBL/GenBank/DDBJ databases">
        <authorList>
            <person name="Chiriac C."/>
            <person name="Salcher M."/>
            <person name="Ghai R."/>
            <person name="Kavagutti S V."/>
        </authorList>
    </citation>
    <scope>NUCLEOTIDE SEQUENCE</scope>
</reference>
<name>A0A6J5YQZ4_9ZZZZ</name>
<evidence type="ECO:0000313" key="2">
    <source>
        <dbReference type="EMBL" id="CAB4332905.1"/>
    </source>
</evidence>
<protein>
    <submittedName>
        <fullName evidence="2">Unannotated protein</fullName>
    </submittedName>
</protein>
<evidence type="ECO:0000259" key="1">
    <source>
        <dbReference type="Pfam" id="PF02464"/>
    </source>
</evidence>
<dbReference type="EMBL" id="CAESAK010000027">
    <property type="protein sequence ID" value="CAB4332905.1"/>
    <property type="molecule type" value="Genomic_DNA"/>
</dbReference>
<dbReference type="AlphaFoldDB" id="A0A6J5YQZ4"/>
<proteinExistence type="predicted"/>